<dbReference type="EC" id="2.7.1.107" evidence="3 24"/>
<comment type="similarity">
    <text evidence="2 24">Belongs to the bacterial diacylglycerol kinase family.</text>
</comment>
<feature type="binding site" evidence="23">
    <location>
        <position position="78"/>
    </location>
    <ligand>
        <name>a divalent metal cation</name>
        <dbReference type="ChEBI" id="CHEBI:60240"/>
    </ligand>
</feature>
<dbReference type="GO" id="GO:0005886">
    <property type="term" value="C:plasma membrane"/>
    <property type="evidence" value="ECO:0007669"/>
    <property type="project" value="UniProtKB-SubCell"/>
</dbReference>
<dbReference type="PANTHER" id="PTHR34299">
    <property type="entry name" value="DIACYLGLYCEROL KINASE"/>
    <property type="match status" value="1"/>
</dbReference>
<keyword evidence="11 22" id="KW-0547">Nucleotide-binding</keyword>
<dbReference type="RefSeq" id="WP_026182146.1">
    <property type="nucleotide sequence ID" value="NZ_CP011367.1"/>
</dbReference>
<dbReference type="Proteomes" id="UP000064201">
    <property type="component" value="Chromosome"/>
</dbReference>
<name>A0A0G3G0A7_9GAMM</name>
<dbReference type="PANTHER" id="PTHR34299:SF1">
    <property type="entry name" value="DIACYLGLYCEROL KINASE"/>
    <property type="match status" value="1"/>
</dbReference>
<keyword evidence="5" id="KW-1003">Cell membrane</keyword>
<feature type="binding site" evidence="21">
    <location>
        <position position="57"/>
    </location>
    <ligand>
        <name>substrate</name>
    </ligand>
</feature>
<feature type="binding site" evidence="21">
    <location>
        <position position="11"/>
    </location>
    <ligand>
        <name>substrate</name>
    </ligand>
</feature>
<dbReference type="GO" id="GO:0006654">
    <property type="term" value="P:phosphatidic acid biosynthetic process"/>
    <property type="evidence" value="ECO:0007669"/>
    <property type="project" value="InterPro"/>
</dbReference>
<organism evidence="25 26">
    <name type="scientific">Thioalkalivibrio versutus</name>
    <dbReference type="NCBI Taxonomy" id="106634"/>
    <lineage>
        <taxon>Bacteria</taxon>
        <taxon>Pseudomonadati</taxon>
        <taxon>Pseudomonadota</taxon>
        <taxon>Gammaproteobacteria</taxon>
        <taxon>Chromatiales</taxon>
        <taxon>Ectothiorhodospiraceae</taxon>
        <taxon>Thioalkalivibrio</taxon>
    </lineage>
</organism>
<feature type="binding site" evidence="21">
    <location>
        <position position="71"/>
    </location>
    <ligand>
        <name>substrate</name>
    </ligand>
</feature>
<comment type="cofactor">
    <cofactor evidence="23">
        <name>Mg(2+)</name>
        <dbReference type="ChEBI" id="CHEBI:18420"/>
    </cofactor>
    <text evidence="23">Mn(2+), Zn(2+), Cd(2+) and Co(2+) support activity to lesser extents.</text>
</comment>
<dbReference type="CDD" id="cd14264">
    <property type="entry name" value="DAGK_IM"/>
    <property type="match status" value="1"/>
</dbReference>
<evidence type="ECO:0000256" key="8">
    <source>
        <dbReference type="ARBA" id="ARBA00022679"/>
    </source>
</evidence>
<feature type="active site" description="Proton acceptor" evidence="20">
    <location>
        <position position="71"/>
    </location>
</feature>
<reference evidence="25 26" key="1">
    <citation type="submission" date="2015-04" db="EMBL/GenBank/DDBJ databases">
        <title>Complete Sequence for the Genome of the Thioalkalivibrio versutus D301.</title>
        <authorList>
            <person name="Mu T."/>
            <person name="Zhou J."/>
            <person name="Xu X."/>
        </authorList>
    </citation>
    <scope>NUCLEOTIDE SEQUENCE [LARGE SCALE GENOMIC DNA]</scope>
    <source>
        <strain evidence="25 26">D301</strain>
    </source>
</reference>
<sequence>MAHSGRRGLSRVLHAFGYSWRGLREAYQHESAFRQELALLAVLLPLAIWLGESGVERALLAGSALLILVVELLNSAVEAAIDRFGDERHPLSARAKDMASAAVLVSFLLAALVWGLILL</sequence>
<evidence type="ECO:0000313" key="26">
    <source>
        <dbReference type="Proteomes" id="UP000064201"/>
    </source>
</evidence>
<keyword evidence="12 24" id="KW-0418">Kinase</keyword>
<evidence type="ECO:0000256" key="4">
    <source>
        <dbReference type="ARBA" id="ARBA00017575"/>
    </source>
</evidence>
<evidence type="ECO:0000256" key="3">
    <source>
        <dbReference type="ARBA" id="ARBA00012133"/>
    </source>
</evidence>
<evidence type="ECO:0000256" key="1">
    <source>
        <dbReference type="ARBA" id="ARBA00004429"/>
    </source>
</evidence>
<evidence type="ECO:0000256" key="2">
    <source>
        <dbReference type="ARBA" id="ARBA00005967"/>
    </source>
</evidence>
<evidence type="ECO:0000256" key="17">
    <source>
        <dbReference type="ARBA" id="ARBA00023136"/>
    </source>
</evidence>
<dbReference type="GO" id="GO:0004143">
    <property type="term" value="F:ATP-dependent diacylglycerol kinase activity"/>
    <property type="evidence" value="ECO:0007669"/>
    <property type="project" value="UniProtKB-EC"/>
</dbReference>
<keyword evidence="18" id="KW-0594">Phospholipid biosynthesis</keyword>
<keyword evidence="13 22" id="KW-0067">ATP-binding</keyword>
<keyword evidence="14 23" id="KW-0460">Magnesium</keyword>
<comment type="function">
    <text evidence="24">Catalyzes the ATP-dependent phosphorylation of sn-l,2-diacylglycerol (DAG) to phosphatidic acid. Involved in the recycling of diacylglycerol produced as a by-product during membrane-derived oligosaccharide (MDO) biosynthesis.</text>
</comment>
<evidence type="ECO:0000256" key="12">
    <source>
        <dbReference type="ARBA" id="ARBA00022777"/>
    </source>
</evidence>
<evidence type="ECO:0000256" key="20">
    <source>
        <dbReference type="PIRSR" id="PIRSR600829-1"/>
    </source>
</evidence>
<feature type="transmembrane region" description="Helical" evidence="24">
    <location>
        <begin position="98"/>
        <end position="117"/>
    </location>
</feature>
<feature type="binding site" evidence="21">
    <location>
        <position position="100"/>
    </location>
    <ligand>
        <name>substrate</name>
    </ligand>
</feature>
<comment type="subcellular location">
    <subcellularLocation>
        <location evidence="1 24">Cell inner membrane</location>
        <topology evidence="1 24">Multi-pass membrane protein</topology>
    </subcellularLocation>
</comment>
<feature type="binding site" evidence="22">
    <location>
        <position position="18"/>
    </location>
    <ligand>
        <name>ATP</name>
        <dbReference type="ChEBI" id="CHEBI:30616"/>
    </ligand>
</feature>
<feature type="binding site" evidence="22">
    <location>
        <position position="30"/>
    </location>
    <ligand>
        <name>ATP</name>
        <dbReference type="ChEBI" id="CHEBI:30616"/>
    </ligand>
</feature>
<feature type="binding site" evidence="22">
    <location>
        <position position="11"/>
    </location>
    <ligand>
        <name>ATP</name>
        <dbReference type="ChEBI" id="CHEBI:30616"/>
    </ligand>
</feature>
<comment type="catalytic activity">
    <reaction evidence="24">
        <text>a 1,2-diacyl-sn-glycerol + ATP = a 1,2-diacyl-sn-glycero-3-phosphate + ADP + H(+)</text>
        <dbReference type="Rhea" id="RHEA:10272"/>
        <dbReference type="ChEBI" id="CHEBI:15378"/>
        <dbReference type="ChEBI" id="CHEBI:17815"/>
        <dbReference type="ChEBI" id="CHEBI:30616"/>
        <dbReference type="ChEBI" id="CHEBI:58608"/>
        <dbReference type="ChEBI" id="CHEBI:456216"/>
        <dbReference type="EC" id="2.7.1.107"/>
    </reaction>
</comment>
<evidence type="ECO:0000256" key="10">
    <source>
        <dbReference type="ARBA" id="ARBA00022723"/>
    </source>
</evidence>
<dbReference type="GO" id="GO:0046872">
    <property type="term" value="F:metal ion binding"/>
    <property type="evidence" value="ECO:0007669"/>
    <property type="project" value="UniProtKB-KW"/>
</dbReference>
<dbReference type="STRING" id="106634.TVD_04135"/>
<keyword evidence="19 24" id="KW-1208">Phospholipid metabolism</keyword>
<protein>
    <recommendedName>
        <fullName evidence="4 24">Diacylglycerol kinase</fullName>
        <ecNumber evidence="3 24">2.7.1.107</ecNumber>
    </recommendedName>
</protein>
<keyword evidence="15 24" id="KW-1133">Transmembrane helix</keyword>
<dbReference type="Gene3D" id="1.10.287.3610">
    <property type="match status" value="1"/>
</dbReference>
<dbReference type="AlphaFoldDB" id="A0A0G3G0A7"/>
<dbReference type="KEGG" id="tvr:TVD_04135"/>
<evidence type="ECO:0000256" key="9">
    <source>
        <dbReference type="ARBA" id="ARBA00022692"/>
    </source>
</evidence>
<proteinExistence type="inferred from homology"/>
<feature type="binding site" evidence="22">
    <location>
        <begin position="87"/>
        <end position="89"/>
    </location>
    <ligand>
        <name>ATP</name>
        <dbReference type="ChEBI" id="CHEBI:30616"/>
    </ligand>
</feature>
<dbReference type="Pfam" id="PF01219">
    <property type="entry name" value="DAGK_prokar"/>
    <property type="match status" value="1"/>
</dbReference>
<keyword evidence="6" id="KW-0444">Lipid biosynthesis</keyword>
<evidence type="ECO:0000256" key="13">
    <source>
        <dbReference type="ARBA" id="ARBA00022840"/>
    </source>
</evidence>
<evidence type="ECO:0000256" key="21">
    <source>
        <dbReference type="PIRSR" id="PIRSR600829-2"/>
    </source>
</evidence>
<feature type="binding site" evidence="22">
    <location>
        <begin position="96"/>
        <end position="97"/>
    </location>
    <ligand>
        <name>ATP</name>
        <dbReference type="ChEBI" id="CHEBI:30616"/>
    </ligand>
</feature>
<accession>A0A0G3G0A7</accession>
<evidence type="ECO:0000256" key="22">
    <source>
        <dbReference type="PIRSR" id="PIRSR600829-3"/>
    </source>
</evidence>
<evidence type="ECO:0000256" key="23">
    <source>
        <dbReference type="PIRSR" id="PIRSR600829-4"/>
    </source>
</evidence>
<evidence type="ECO:0000256" key="19">
    <source>
        <dbReference type="ARBA" id="ARBA00023264"/>
    </source>
</evidence>
<feature type="binding site" evidence="23">
    <location>
        <position position="30"/>
    </location>
    <ligand>
        <name>a divalent metal cation</name>
        <dbReference type="ChEBI" id="CHEBI:60240"/>
    </ligand>
</feature>
<dbReference type="InterPro" id="IPR036945">
    <property type="entry name" value="DAGK_sf"/>
</dbReference>
<evidence type="ECO:0000256" key="7">
    <source>
        <dbReference type="ARBA" id="ARBA00022519"/>
    </source>
</evidence>
<comment type="caution">
    <text evidence="24">Lacks conserved residue(s) required for the propagation of feature annotation.</text>
</comment>
<dbReference type="EMBL" id="CP011367">
    <property type="protein sequence ID" value="AKJ94608.1"/>
    <property type="molecule type" value="Genomic_DNA"/>
</dbReference>
<evidence type="ECO:0000256" key="16">
    <source>
        <dbReference type="ARBA" id="ARBA00023098"/>
    </source>
</evidence>
<dbReference type="InterPro" id="IPR033718">
    <property type="entry name" value="DAGK_prok"/>
</dbReference>
<evidence type="ECO:0000256" key="11">
    <source>
        <dbReference type="ARBA" id="ARBA00022741"/>
    </source>
</evidence>
<feature type="binding site" evidence="21">
    <location>
        <begin position="15"/>
        <end position="20"/>
    </location>
    <ligand>
        <name>substrate</name>
    </ligand>
</feature>
<evidence type="ECO:0000256" key="18">
    <source>
        <dbReference type="ARBA" id="ARBA00023209"/>
    </source>
</evidence>
<dbReference type="GO" id="GO:0005524">
    <property type="term" value="F:ATP binding"/>
    <property type="evidence" value="ECO:0007669"/>
    <property type="project" value="UniProtKB-KW"/>
</dbReference>
<keyword evidence="7 24" id="KW-0997">Cell inner membrane</keyword>
<keyword evidence="17 24" id="KW-0472">Membrane</keyword>
<dbReference type="InterPro" id="IPR000829">
    <property type="entry name" value="DAGK"/>
</dbReference>
<keyword evidence="9 24" id="KW-0812">Transmembrane</keyword>
<dbReference type="PATRIC" id="fig|106634.4.peg.842"/>
<feature type="binding site" evidence="21">
    <location>
        <begin position="32"/>
        <end position="36"/>
    </location>
    <ligand>
        <name>substrate</name>
    </ligand>
</feature>
<keyword evidence="10 23" id="KW-0479">Metal-binding</keyword>
<evidence type="ECO:0000256" key="24">
    <source>
        <dbReference type="RuleBase" id="RU363065"/>
    </source>
</evidence>
<gene>
    <name evidence="25" type="ORF">TVD_04135</name>
</gene>
<evidence type="ECO:0000313" key="25">
    <source>
        <dbReference type="EMBL" id="AKJ94608.1"/>
    </source>
</evidence>
<keyword evidence="26" id="KW-1185">Reference proteome</keyword>
<evidence type="ECO:0000256" key="15">
    <source>
        <dbReference type="ARBA" id="ARBA00022989"/>
    </source>
</evidence>
<evidence type="ECO:0000256" key="6">
    <source>
        <dbReference type="ARBA" id="ARBA00022516"/>
    </source>
</evidence>
<evidence type="ECO:0000256" key="5">
    <source>
        <dbReference type="ARBA" id="ARBA00022475"/>
    </source>
</evidence>
<dbReference type="OrthoDB" id="9796011at2"/>
<evidence type="ECO:0000256" key="14">
    <source>
        <dbReference type="ARBA" id="ARBA00022842"/>
    </source>
</evidence>
<keyword evidence="16 24" id="KW-0443">Lipid metabolism</keyword>
<feature type="binding site" evidence="22">
    <location>
        <position position="78"/>
    </location>
    <ligand>
        <name>ATP</name>
        <dbReference type="ChEBI" id="CHEBI:30616"/>
    </ligand>
</feature>
<keyword evidence="8 24" id="KW-0808">Transferase</keyword>